<reference evidence="2 3" key="1">
    <citation type="submission" date="2016-10" db="EMBL/GenBank/DDBJ databases">
        <authorList>
            <person name="de Groot N.N."/>
        </authorList>
    </citation>
    <scope>NUCLEOTIDE SEQUENCE [LARGE SCALE GENOMIC DNA]</scope>
    <source>
        <strain evidence="2 3">DSM 22274</strain>
    </source>
</reference>
<name>A0A1H5ECD0_9MICC</name>
<protein>
    <submittedName>
        <fullName evidence="2">Uncharacterized protein</fullName>
    </submittedName>
</protein>
<keyword evidence="1" id="KW-0812">Transmembrane</keyword>
<feature type="transmembrane region" description="Helical" evidence="1">
    <location>
        <begin position="20"/>
        <end position="40"/>
    </location>
</feature>
<dbReference type="AlphaFoldDB" id="A0A1H5ECD0"/>
<dbReference type="RefSeq" id="WP_139244167.1">
    <property type="nucleotide sequence ID" value="NZ_FNTV01000001.1"/>
</dbReference>
<dbReference type="EMBL" id="FNTV01000001">
    <property type="protein sequence ID" value="SED88688.1"/>
    <property type="molecule type" value="Genomic_DNA"/>
</dbReference>
<proteinExistence type="predicted"/>
<dbReference type="Proteomes" id="UP000182725">
    <property type="component" value="Unassembled WGS sequence"/>
</dbReference>
<organism evidence="2 3">
    <name type="scientific">Arthrobacter alpinus</name>
    <dbReference type="NCBI Taxonomy" id="656366"/>
    <lineage>
        <taxon>Bacteria</taxon>
        <taxon>Bacillati</taxon>
        <taxon>Actinomycetota</taxon>
        <taxon>Actinomycetes</taxon>
        <taxon>Micrococcales</taxon>
        <taxon>Micrococcaceae</taxon>
        <taxon>Arthrobacter</taxon>
    </lineage>
</organism>
<sequence length="157" mass="16934">MTSMGDSKPAPAKKKSLFRFRNVMLFFVVFIVAMTVYSMVRGDDTESKATAAKTSAAAEIDSVDASTIAMVKDACTAQLAAVAGNSGREIANVKPKPYTVTSVDFTGAVKKVDLGYDRMGYEVSVTWVATTPAGDDLSHSQVCQYRELQKDATMLNR</sequence>
<evidence type="ECO:0000313" key="2">
    <source>
        <dbReference type="EMBL" id="SED88688.1"/>
    </source>
</evidence>
<gene>
    <name evidence="2" type="ORF">SAMN04489740_0206</name>
</gene>
<evidence type="ECO:0000256" key="1">
    <source>
        <dbReference type="SAM" id="Phobius"/>
    </source>
</evidence>
<accession>A0A1H5ECD0</accession>
<evidence type="ECO:0000313" key="3">
    <source>
        <dbReference type="Proteomes" id="UP000182725"/>
    </source>
</evidence>
<keyword evidence="1" id="KW-1133">Transmembrane helix</keyword>
<keyword evidence="1" id="KW-0472">Membrane</keyword>